<feature type="signal peptide" evidence="1">
    <location>
        <begin position="1"/>
        <end position="20"/>
    </location>
</feature>
<dbReference type="GeneID" id="81441914"/>
<sequence length="63" mass="6920">MLNVEGWVLCTTLLSPLTRAFPDELTVETSSFNHAQVPVAGASQAENDQYGASIRPRFICRLP</sequence>
<dbReference type="Proteomes" id="UP001147782">
    <property type="component" value="Unassembled WGS sequence"/>
</dbReference>
<evidence type="ECO:0000256" key="1">
    <source>
        <dbReference type="SAM" id="SignalP"/>
    </source>
</evidence>
<dbReference type="RefSeq" id="XP_056551735.1">
    <property type="nucleotide sequence ID" value="XM_056702735.1"/>
</dbReference>
<dbReference type="AlphaFoldDB" id="A0A9W9RRT6"/>
<proteinExistence type="predicted"/>
<evidence type="ECO:0000313" key="3">
    <source>
        <dbReference type="Proteomes" id="UP001147782"/>
    </source>
</evidence>
<comment type="caution">
    <text evidence="2">The sequence shown here is derived from an EMBL/GenBank/DDBJ whole genome shotgun (WGS) entry which is preliminary data.</text>
</comment>
<protein>
    <submittedName>
        <fullName evidence="2">Uncharacterized protein</fullName>
    </submittedName>
</protein>
<reference evidence="2" key="1">
    <citation type="submission" date="2022-11" db="EMBL/GenBank/DDBJ databases">
        <authorList>
            <person name="Petersen C."/>
        </authorList>
    </citation>
    <scope>NUCLEOTIDE SEQUENCE</scope>
    <source>
        <strain evidence="2">IBT 29864</strain>
    </source>
</reference>
<keyword evidence="3" id="KW-1185">Reference proteome</keyword>
<evidence type="ECO:0000313" key="2">
    <source>
        <dbReference type="EMBL" id="KAJ5364109.1"/>
    </source>
</evidence>
<feature type="chain" id="PRO_5040843866" evidence="1">
    <location>
        <begin position="21"/>
        <end position="63"/>
    </location>
</feature>
<dbReference type="EMBL" id="JAPZBS010000008">
    <property type="protein sequence ID" value="KAJ5364109.1"/>
    <property type="molecule type" value="Genomic_DNA"/>
</dbReference>
<accession>A0A9W9RRT6</accession>
<gene>
    <name evidence="2" type="ORF">N7496_009822</name>
</gene>
<organism evidence="2 3">
    <name type="scientific">Penicillium cataractarum</name>
    <dbReference type="NCBI Taxonomy" id="2100454"/>
    <lineage>
        <taxon>Eukaryota</taxon>
        <taxon>Fungi</taxon>
        <taxon>Dikarya</taxon>
        <taxon>Ascomycota</taxon>
        <taxon>Pezizomycotina</taxon>
        <taxon>Eurotiomycetes</taxon>
        <taxon>Eurotiomycetidae</taxon>
        <taxon>Eurotiales</taxon>
        <taxon>Aspergillaceae</taxon>
        <taxon>Penicillium</taxon>
    </lineage>
</organism>
<reference evidence="2" key="2">
    <citation type="journal article" date="2023" name="IMA Fungus">
        <title>Comparative genomic study of the Penicillium genus elucidates a diverse pangenome and 15 lateral gene transfer events.</title>
        <authorList>
            <person name="Petersen C."/>
            <person name="Sorensen T."/>
            <person name="Nielsen M.R."/>
            <person name="Sondergaard T.E."/>
            <person name="Sorensen J.L."/>
            <person name="Fitzpatrick D.A."/>
            <person name="Frisvad J.C."/>
            <person name="Nielsen K.L."/>
        </authorList>
    </citation>
    <scope>NUCLEOTIDE SEQUENCE</scope>
    <source>
        <strain evidence="2">IBT 29864</strain>
    </source>
</reference>
<keyword evidence="1" id="KW-0732">Signal</keyword>
<name>A0A9W9RRT6_9EURO</name>